<dbReference type="GO" id="GO:0004527">
    <property type="term" value="F:exonuclease activity"/>
    <property type="evidence" value="ECO:0007669"/>
    <property type="project" value="UniProtKB-KW"/>
</dbReference>
<feature type="region of interest" description="Disordered" evidence="1">
    <location>
        <begin position="159"/>
        <end position="181"/>
    </location>
</feature>
<keyword evidence="3" id="KW-1185">Reference proteome</keyword>
<feature type="compositionally biased region" description="Basic and acidic residues" evidence="1">
    <location>
        <begin position="40"/>
        <end position="76"/>
    </location>
</feature>
<keyword evidence="2" id="KW-0540">Nuclease</keyword>
<dbReference type="Proteomes" id="UP001519272">
    <property type="component" value="Unassembled WGS sequence"/>
</dbReference>
<proteinExistence type="predicted"/>
<reference evidence="2 3" key="1">
    <citation type="submission" date="2021-03" db="EMBL/GenBank/DDBJ databases">
        <title>Genomic Encyclopedia of Type Strains, Phase IV (KMG-IV): sequencing the most valuable type-strain genomes for metagenomic binning, comparative biology and taxonomic classification.</title>
        <authorList>
            <person name="Goeker M."/>
        </authorList>
    </citation>
    <scope>NUCLEOTIDE SEQUENCE [LARGE SCALE GENOMIC DNA]</scope>
    <source>
        <strain evidence="2 3">DSM 14349</strain>
    </source>
</reference>
<name>A0ABS4FW51_9BACL</name>
<sequence>MDLKELLGEELYNQVAEKVGENKIAIVTDGNWFPKEKFDEANTAKKKAEESLKERDKQLEELKKSSGDNEELRKQIESLQTENKAAKEQHEAEKQELRLSSALKQALGNSVHDVDLVASLLDKSVIELGDDGSIKKGYEDQVKALRDSKSFLFVQEPTAPTFKGMTPTDGAPPASTPKKTSEMTYTELAEYLAANPNAQI</sequence>
<feature type="region of interest" description="Disordered" evidence="1">
    <location>
        <begin position="40"/>
        <end position="96"/>
    </location>
</feature>
<dbReference type="InterPro" id="IPR009636">
    <property type="entry name" value="SCAF"/>
</dbReference>
<keyword evidence="2" id="KW-0378">Hydrolase</keyword>
<evidence type="ECO:0000256" key="1">
    <source>
        <dbReference type="SAM" id="MobiDB-lite"/>
    </source>
</evidence>
<dbReference type="RefSeq" id="WP_210090404.1">
    <property type="nucleotide sequence ID" value="NZ_JAGGKG010000018.1"/>
</dbReference>
<dbReference type="Pfam" id="PF06810">
    <property type="entry name" value="Phage_scaffold"/>
    <property type="match status" value="1"/>
</dbReference>
<feature type="compositionally biased region" description="Basic and acidic residues" evidence="1">
    <location>
        <begin position="84"/>
        <end position="96"/>
    </location>
</feature>
<evidence type="ECO:0000313" key="2">
    <source>
        <dbReference type="EMBL" id="MBP1906813.1"/>
    </source>
</evidence>
<accession>A0ABS4FW51</accession>
<protein>
    <submittedName>
        <fullName evidence="2">DNA repair exonuclease SbcCD ATPase subunit</fullName>
    </submittedName>
</protein>
<dbReference type="EMBL" id="JAGGKG010000018">
    <property type="protein sequence ID" value="MBP1906813.1"/>
    <property type="molecule type" value="Genomic_DNA"/>
</dbReference>
<comment type="caution">
    <text evidence="2">The sequence shown here is derived from an EMBL/GenBank/DDBJ whole genome shotgun (WGS) entry which is preliminary data.</text>
</comment>
<evidence type="ECO:0000313" key="3">
    <source>
        <dbReference type="Proteomes" id="UP001519272"/>
    </source>
</evidence>
<keyword evidence="2" id="KW-0269">Exonuclease</keyword>
<gene>
    <name evidence="2" type="ORF">J2Z32_003477</name>
</gene>
<organism evidence="2 3">
    <name type="scientific">Paenibacillus turicensis</name>
    <dbReference type="NCBI Taxonomy" id="160487"/>
    <lineage>
        <taxon>Bacteria</taxon>
        <taxon>Bacillati</taxon>
        <taxon>Bacillota</taxon>
        <taxon>Bacilli</taxon>
        <taxon>Bacillales</taxon>
        <taxon>Paenibacillaceae</taxon>
        <taxon>Paenibacillus</taxon>
    </lineage>
</organism>